<sequence>MFRPRSLIRLLTHPLISTTRSLARYVILVTGISLVIALGVDVTSQLVFFADWPTALRSWLLTVVIVFIIAIPVSFTFGRSQQALLLAHRELEQLSRTDQLTGLPNRRALMEASEQADFDAMVLVIADVDRFKTINDTIGHRAGDAVIRAIGQIMASHLSQFGLVGRMGGDEFALIATNARVEDIVLALINLRETVTKTAIIAADNVANVSISAGIAIRDPSISFDTVYSEADEALYMAKRNGRNRIELSERVRLAYPEVFARSASG</sequence>
<protein>
    <recommendedName>
        <fullName evidence="1">diguanylate cyclase</fullName>
        <ecNumber evidence="1">2.7.7.65</ecNumber>
    </recommendedName>
</protein>
<comment type="caution">
    <text evidence="5">The sequence shown here is derived from an EMBL/GenBank/DDBJ whole genome shotgun (WGS) entry which is preliminary data.</text>
</comment>
<dbReference type="InterPro" id="IPR029787">
    <property type="entry name" value="Nucleotide_cyclase"/>
</dbReference>
<evidence type="ECO:0000259" key="4">
    <source>
        <dbReference type="PROSITE" id="PS50887"/>
    </source>
</evidence>
<keyword evidence="6" id="KW-1185">Reference proteome</keyword>
<dbReference type="Proteomes" id="UP000248021">
    <property type="component" value="Unassembled WGS sequence"/>
</dbReference>
<feature type="domain" description="GGDEF" evidence="4">
    <location>
        <begin position="119"/>
        <end position="251"/>
    </location>
</feature>
<evidence type="ECO:0000313" key="5">
    <source>
        <dbReference type="EMBL" id="PXW61683.1"/>
    </source>
</evidence>
<reference evidence="5 6" key="1">
    <citation type="submission" date="2018-05" db="EMBL/GenBank/DDBJ databases">
        <title>Genomic Encyclopedia of Type Strains, Phase IV (KMG-IV): sequencing the most valuable type-strain genomes for metagenomic binning, comparative biology and taxonomic classification.</title>
        <authorList>
            <person name="Goeker M."/>
        </authorList>
    </citation>
    <scope>NUCLEOTIDE SEQUENCE [LARGE SCALE GENOMIC DNA]</scope>
    <source>
        <strain evidence="5 6">DSM 6462</strain>
    </source>
</reference>
<dbReference type="Pfam" id="PF00990">
    <property type="entry name" value="GGDEF"/>
    <property type="match status" value="1"/>
</dbReference>
<dbReference type="PROSITE" id="PS50887">
    <property type="entry name" value="GGDEF"/>
    <property type="match status" value="1"/>
</dbReference>
<dbReference type="SUPFAM" id="SSF55073">
    <property type="entry name" value="Nucleotide cyclase"/>
    <property type="match status" value="1"/>
</dbReference>
<keyword evidence="3" id="KW-0472">Membrane</keyword>
<dbReference type="InterPro" id="IPR043128">
    <property type="entry name" value="Rev_trsase/Diguanyl_cyclase"/>
</dbReference>
<gene>
    <name evidence="5" type="ORF">C7450_103201</name>
</gene>
<evidence type="ECO:0000313" key="6">
    <source>
        <dbReference type="Proteomes" id="UP000248021"/>
    </source>
</evidence>
<evidence type="ECO:0000256" key="1">
    <source>
        <dbReference type="ARBA" id="ARBA00012528"/>
    </source>
</evidence>
<dbReference type="AlphaFoldDB" id="A0A2V3UAZ0"/>
<comment type="catalytic activity">
    <reaction evidence="2">
        <text>2 GTP = 3',3'-c-di-GMP + 2 diphosphate</text>
        <dbReference type="Rhea" id="RHEA:24898"/>
        <dbReference type="ChEBI" id="CHEBI:33019"/>
        <dbReference type="ChEBI" id="CHEBI:37565"/>
        <dbReference type="ChEBI" id="CHEBI:58805"/>
        <dbReference type="EC" id="2.7.7.65"/>
    </reaction>
</comment>
<proteinExistence type="predicted"/>
<feature type="transmembrane region" description="Helical" evidence="3">
    <location>
        <begin position="59"/>
        <end position="78"/>
    </location>
</feature>
<dbReference type="CDD" id="cd01949">
    <property type="entry name" value="GGDEF"/>
    <property type="match status" value="1"/>
</dbReference>
<accession>A0A2V3UAZ0</accession>
<dbReference type="InterPro" id="IPR000160">
    <property type="entry name" value="GGDEF_dom"/>
</dbReference>
<dbReference type="SMART" id="SM00267">
    <property type="entry name" value="GGDEF"/>
    <property type="match status" value="1"/>
</dbReference>
<dbReference type="Gene3D" id="3.30.70.270">
    <property type="match status" value="1"/>
</dbReference>
<evidence type="ECO:0000256" key="3">
    <source>
        <dbReference type="SAM" id="Phobius"/>
    </source>
</evidence>
<name>A0A2V3UAZ0_9HYPH</name>
<keyword evidence="3" id="KW-0812">Transmembrane</keyword>
<dbReference type="PANTHER" id="PTHR45138">
    <property type="entry name" value="REGULATORY COMPONENTS OF SENSORY TRANSDUCTION SYSTEM"/>
    <property type="match status" value="1"/>
</dbReference>
<dbReference type="InterPro" id="IPR050469">
    <property type="entry name" value="Diguanylate_Cyclase"/>
</dbReference>
<evidence type="ECO:0000256" key="2">
    <source>
        <dbReference type="ARBA" id="ARBA00034247"/>
    </source>
</evidence>
<feature type="transmembrane region" description="Helical" evidence="3">
    <location>
        <begin position="21"/>
        <end position="39"/>
    </location>
</feature>
<dbReference type="PANTHER" id="PTHR45138:SF9">
    <property type="entry name" value="DIGUANYLATE CYCLASE DGCM-RELATED"/>
    <property type="match status" value="1"/>
</dbReference>
<dbReference type="EC" id="2.7.7.65" evidence="1"/>
<dbReference type="GO" id="GO:0052621">
    <property type="term" value="F:diguanylate cyclase activity"/>
    <property type="evidence" value="ECO:0007669"/>
    <property type="project" value="UniProtKB-EC"/>
</dbReference>
<organism evidence="5 6">
    <name type="scientific">Chelatococcus asaccharovorans</name>
    <dbReference type="NCBI Taxonomy" id="28210"/>
    <lineage>
        <taxon>Bacteria</taxon>
        <taxon>Pseudomonadati</taxon>
        <taxon>Pseudomonadota</taxon>
        <taxon>Alphaproteobacteria</taxon>
        <taxon>Hyphomicrobiales</taxon>
        <taxon>Chelatococcaceae</taxon>
        <taxon>Chelatococcus</taxon>
    </lineage>
</organism>
<dbReference type="NCBIfam" id="TIGR00254">
    <property type="entry name" value="GGDEF"/>
    <property type="match status" value="1"/>
</dbReference>
<dbReference type="EMBL" id="QJJK01000003">
    <property type="protein sequence ID" value="PXW61683.1"/>
    <property type="molecule type" value="Genomic_DNA"/>
</dbReference>
<keyword evidence="3" id="KW-1133">Transmembrane helix</keyword>